<proteinExistence type="predicted"/>
<evidence type="ECO:0000313" key="2">
    <source>
        <dbReference type="Proteomes" id="UP000037507"/>
    </source>
</evidence>
<gene>
    <name evidence="1" type="ORF">H663_019340</name>
</gene>
<name>A0A2T7U8Q1_9BURK</name>
<keyword evidence="2" id="KW-1185">Reference proteome</keyword>
<dbReference type="SUPFAM" id="SSF56059">
    <property type="entry name" value="Glutathione synthetase ATP-binding domain-like"/>
    <property type="match status" value="1"/>
</dbReference>
<dbReference type="AlphaFoldDB" id="A0A2T7U8Q1"/>
<dbReference type="OrthoDB" id="344992at2"/>
<protein>
    <submittedName>
        <fullName evidence="1">Uncharacterized protein</fullName>
    </submittedName>
</protein>
<dbReference type="STRING" id="1293045.H663_13195"/>
<comment type="caution">
    <text evidence="1">The sequence shown here is derived from an EMBL/GenBank/DDBJ whole genome shotgun (WGS) entry which is preliminary data.</text>
</comment>
<dbReference type="Proteomes" id="UP000037507">
    <property type="component" value="Unassembled WGS sequence"/>
</dbReference>
<organism evidence="1 2">
    <name type="scientific">Limnohabitans planktonicus II-D5</name>
    <dbReference type="NCBI Taxonomy" id="1293045"/>
    <lineage>
        <taxon>Bacteria</taxon>
        <taxon>Pseudomonadati</taxon>
        <taxon>Pseudomonadota</taxon>
        <taxon>Betaproteobacteria</taxon>
        <taxon>Burkholderiales</taxon>
        <taxon>Comamonadaceae</taxon>
        <taxon>Limnohabitans</taxon>
    </lineage>
</organism>
<accession>A0A2T7U8Q1</accession>
<evidence type="ECO:0000313" key="1">
    <source>
        <dbReference type="EMBL" id="PVE41042.1"/>
    </source>
</evidence>
<sequence length="426" mass="47514">MNRLSDYLNQDCFCFSPDVDALKKALQADSVLSDWWPHLQDSHSHLFSATGLFVSQTQLMAMHEAVRVLHEAMTSTAWRDHVQAPQPYGLPQVPRGVFMGYDFHLTESGPKLIEINTNAGGAMLNLALTRAQHACCDAALDWLRTATDVSQLESKWLDMFAQEWALQRPVEPFVPQTGPKRTLAIVDEAPESQYLYPEFLLFQDLLRRGGLEVVIAAPQALTWVNGQLQHQGQRIDMVYLRLTDFDLSDPAHAALRQAWVSGACVFTPNPETHALHANKRHLAALSDAALGSEMGWSAHTQAVLANVVPQTRLLTPENADQLWAERKHYFFKPLTGFGSKAAYRGDKLTTKTWAQISQLPYVAQALIPPSQRVVKVNDERKTLKADIRAYAYDGQVQLFAARLYDGQTTNFRSDGGGFAPVFATPS</sequence>
<dbReference type="EMBL" id="LFYT02000044">
    <property type="protein sequence ID" value="PVE41042.1"/>
    <property type="molecule type" value="Genomic_DNA"/>
</dbReference>
<reference evidence="1" key="1">
    <citation type="submission" date="2017-04" db="EMBL/GenBank/DDBJ databases">
        <title>Unexpected and diverse lifestyles within the genus Limnohabitans.</title>
        <authorList>
            <person name="Kasalicky V."/>
            <person name="Mehrshad M."/>
            <person name="Andrei S.-A."/>
            <person name="Salcher M."/>
            <person name="Kratochvilova H."/>
            <person name="Simek K."/>
            <person name="Ghai R."/>
        </authorList>
    </citation>
    <scope>NUCLEOTIDE SEQUENCE [LARGE SCALE GENOMIC DNA]</scope>
    <source>
        <strain evidence="1">II-D5</strain>
    </source>
</reference>